<organism evidence="1 2">
    <name type="scientific">Panagrolaimus sp. ES5</name>
    <dbReference type="NCBI Taxonomy" id="591445"/>
    <lineage>
        <taxon>Eukaryota</taxon>
        <taxon>Metazoa</taxon>
        <taxon>Ecdysozoa</taxon>
        <taxon>Nematoda</taxon>
        <taxon>Chromadorea</taxon>
        <taxon>Rhabditida</taxon>
        <taxon>Tylenchina</taxon>
        <taxon>Panagrolaimomorpha</taxon>
        <taxon>Panagrolaimoidea</taxon>
        <taxon>Panagrolaimidae</taxon>
        <taxon>Panagrolaimus</taxon>
    </lineage>
</organism>
<name>A0AC34FNK5_9BILA</name>
<dbReference type="Proteomes" id="UP000887579">
    <property type="component" value="Unplaced"/>
</dbReference>
<dbReference type="WBParaSite" id="ES5_v2.g18715.t1">
    <property type="protein sequence ID" value="ES5_v2.g18715.t1"/>
    <property type="gene ID" value="ES5_v2.g18715"/>
</dbReference>
<sequence>MSNKNCNVPFDLMVYEKKFQSYVEIFERFPDDFIISGDRLKVAFKKNPSMPKPVLPCSDDIGQWSNSALNKKDLRPQVPMPSFIPNVGSISNAAHNKKALPPPLPVLSFTHNVGFYSNIKMRAWSSTIYVRKLLTNEVIDEPLKTTKFSETPIQQQILLNLKKMNIYRLTCIQRYILPYLFSSKTDILIEGTKFTGRTTGVIASLLSQIYIYKNSVRTHKRGPIAVILLQSSPYQCNKTDTVASAEYANHILKILRLISEHMDIKIGFDSIDTSKDISVVTFKDIHEYEKKILSDLKYFVAFNVEKIIAKVGHEVFVARIEPFVPNYAVSVFVMEEYHDPGPILLQECFKPDTVFISDKS</sequence>
<reference evidence="2" key="1">
    <citation type="submission" date="2022-11" db="UniProtKB">
        <authorList>
            <consortium name="WormBaseParasite"/>
        </authorList>
    </citation>
    <scope>IDENTIFICATION</scope>
</reference>
<evidence type="ECO:0000313" key="1">
    <source>
        <dbReference type="Proteomes" id="UP000887579"/>
    </source>
</evidence>
<accession>A0AC34FNK5</accession>
<protein>
    <submittedName>
        <fullName evidence="2">Uncharacterized protein</fullName>
    </submittedName>
</protein>
<proteinExistence type="predicted"/>
<evidence type="ECO:0000313" key="2">
    <source>
        <dbReference type="WBParaSite" id="ES5_v2.g18715.t1"/>
    </source>
</evidence>